<dbReference type="PROSITE" id="PS51257">
    <property type="entry name" value="PROKAR_LIPOPROTEIN"/>
    <property type="match status" value="1"/>
</dbReference>
<evidence type="ECO:0000256" key="1">
    <source>
        <dbReference type="SAM" id="SignalP"/>
    </source>
</evidence>
<dbReference type="NCBIfam" id="NF038029">
    <property type="entry name" value="LP_plasma"/>
    <property type="match status" value="1"/>
</dbReference>
<proteinExistence type="predicted"/>
<reference evidence="2" key="1">
    <citation type="submission" date="2019-11" db="EMBL/GenBank/DDBJ databases">
        <authorList>
            <person name="Falquet L."/>
            <person name="Falquet L."/>
        </authorList>
    </citation>
    <scope>NUCLEOTIDE SEQUENCE</scope>
    <source>
        <strain evidence="2">14/OD_0492</strain>
    </source>
</reference>
<protein>
    <recommendedName>
        <fullName evidence="3">Lipoprotein</fullName>
    </recommendedName>
</protein>
<evidence type="ECO:0000313" key="2">
    <source>
        <dbReference type="EMBL" id="VZS00099.1"/>
    </source>
</evidence>
<organism evidence="2">
    <name type="scientific">Mycoplasma feriruminatoris</name>
    <dbReference type="NCBI Taxonomy" id="1179777"/>
    <lineage>
        <taxon>Bacteria</taxon>
        <taxon>Bacillati</taxon>
        <taxon>Mycoplasmatota</taxon>
        <taxon>Mollicutes</taxon>
        <taxon>Mycoplasmataceae</taxon>
        <taxon>Mycoplasma</taxon>
    </lineage>
</organism>
<feature type="signal peptide" evidence="1">
    <location>
        <begin position="1"/>
        <end position="23"/>
    </location>
</feature>
<dbReference type="InterPro" id="IPR054816">
    <property type="entry name" value="Lipoprotein_mollicutes-type_CS"/>
</dbReference>
<evidence type="ECO:0008006" key="3">
    <source>
        <dbReference type="Google" id="ProtNLM"/>
    </source>
</evidence>
<accession>A0A654IMW1</accession>
<keyword evidence="1" id="KW-0732">Signal</keyword>
<name>A0A654IMW1_9MOLU</name>
<dbReference type="EMBL" id="LR739237">
    <property type="protein sequence ID" value="VZS00099.1"/>
    <property type="molecule type" value="Genomic_DNA"/>
</dbReference>
<dbReference type="AlphaFoldDB" id="A0A654IMW1"/>
<feature type="chain" id="PRO_5025026745" description="Lipoprotein" evidence="1">
    <location>
        <begin position="24"/>
        <end position="225"/>
    </location>
</feature>
<sequence>MKKILTLLGTFGLITTTSAIVLACSSKTSQDSSNKNPEFKEESKSIINKKTKKEITDLVENILTDNLDMNDISEEIIKNKDDISKEFTDLLDEIYIKNNKNVHSTINDFREELVDFLAPLIVGDVLKTHPELRTNEDGSGEKLVWVLETESDNKKEDVVGVIFNGSLNKNSSEEINELYTGDETEEMISRLVKEYKDKLAEYKKMFATKNKQNLEKLKSLIYKIS</sequence>
<gene>
    <name evidence="2" type="ORF">MF5582_00426</name>
</gene>